<dbReference type="PANTHER" id="PTHR11062:SF108">
    <property type="entry name" value="EXOSTOSIN FAMILY PROTEIN"/>
    <property type="match status" value="1"/>
</dbReference>
<keyword evidence="7" id="KW-1133">Transmembrane helix</keyword>
<evidence type="ECO:0000313" key="9">
    <source>
        <dbReference type="EMBL" id="GER25566.1"/>
    </source>
</evidence>
<evidence type="ECO:0000313" key="10">
    <source>
        <dbReference type="Proteomes" id="UP000325081"/>
    </source>
</evidence>
<keyword evidence="7" id="KW-0472">Membrane</keyword>
<feature type="compositionally biased region" description="Basic and acidic residues" evidence="6">
    <location>
        <begin position="354"/>
        <end position="367"/>
    </location>
</feature>
<keyword evidence="3" id="KW-0328">Glycosyltransferase</keyword>
<dbReference type="GO" id="GO:0000139">
    <property type="term" value="C:Golgi membrane"/>
    <property type="evidence" value="ECO:0007669"/>
    <property type="project" value="UniProtKB-SubCell"/>
</dbReference>
<dbReference type="InterPro" id="IPR004263">
    <property type="entry name" value="Exostosin"/>
</dbReference>
<feature type="non-terminal residue" evidence="9">
    <location>
        <position position="922"/>
    </location>
</feature>
<comment type="caution">
    <text evidence="9">The sequence shown here is derived from an EMBL/GenBank/DDBJ whole genome shotgun (WGS) entry which is preliminary data.</text>
</comment>
<evidence type="ECO:0000259" key="8">
    <source>
        <dbReference type="Pfam" id="PF03016"/>
    </source>
</evidence>
<evidence type="ECO:0000256" key="7">
    <source>
        <dbReference type="SAM" id="Phobius"/>
    </source>
</evidence>
<evidence type="ECO:0000256" key="6">
    <source>
        <dbReference type="SAM" id="MobiDB-lite"/>
    </source>
</evidence>
<feature type="region of interest" description="Disordered" evidence="6">
    <location>
        <begin position="352"/>
        <end position="375"/>
    </location>
</feature>
<evidence type="ECO:0000256" key="3">
    <source>
        <dbReference type="ARBA" id="ARBA00022676"/>
    </source>
</evidence>
<keyword evidence="5" id="KW-0333">Golgi apparatus</keyword>
<keyword evidence="4" id="KW-0735">Signal-anchor</keyword>
<name>A0A5A7NYJ1_STRAF</name>
<evidence type="ECO:0000256" key="2">
    <source>
        <dbReference type="ARBA" id="ARBA00010271"/>
    </source>
</evidence>
<accession>A0A5A7NYJ1</accession>
<comment type="subcellular location">
    <subcellularLocation>
        <location evidence="1">Golgi apparatus membrane</location>
        <topology evidence="1">Single-pass type II membrane protein</topology>
    </subcellularLocation>
</comment>
<dbReference type="Pfam" id="PF03016">
    <property type="entry name" value="Exostosin_GT47"/>
    <property type="match status" value="1"/>
</dbReference>
<keyword evidence="10" id="KW-1185">Reference proteome</keyword>
<dbReference type="AlphaFoldDB" id="A0A5A7NYJ1"/>
<dbReference type="Proteomes" id="UP000325081">
    <property type="component" value="Unassembled WGS sequence"/>
</dbReference>
<dbReference type="GO" id="GO:0016757">
    <property type="term" value="F:glycosyltransferase activity"/>
    <property type="evidence" value="ECO:0007669"/>
    <property type="project" value="UniProtKB-KW"/>
</dbReference>
<evidence type="ECO:0000256" key="5">
    <source>
        <dbReference type="ARBA" id="ARBA00023034"/>
    </source>
</evidence>
<comment type="similarity">
    <text evidence="2">Belongs to the glycosyltransferase 47 family.</text>
</comment>
<organism evidence="9 10">
    <name type="scientific">Striga asiatica</name>
    <name type="common">Asiatic witchweed</name>
    <name type="synonym">Buchnera asiatica</name>
    <dbReference type="NCBI Taxonomy" id="4170"/>
    <lineage>
        <taxon>Eukaryota</taxon>
        <taxon>Viridiplantae</taxon>
        <taxon>Streptophyta</taxon>
        <taxon>Embryophyta</taxon>
        <taxon>Tracheophyta</taxon>
        <taxon>Spermatophyta</taxon>
        <taxon>Magnoliopsida</taxon>
        <taxon>eudicotyledons</taxon>
        <taxon>Gunneridae</taxon>
        <taxon>Pentapetalae</taxon>
        <taxon>asterids</taxon>
        <taxon>lamiids</taxon>
        <taxon>Lamiales</taxon>
        <taxon>Orobanchaceae</taxon>
        <taxon>Buchnereae</taxon>
        <taxon>Striga</taxon>
    </lineage>
</organism>
<dbReference type="EMBL" id="BKCP01000336">
    <property type="protein sequence ID" value="GER25566.1"/>
    <property type="molecule type" value="Genomic_DNA"/>
</dbReference>
<feature type="domain" description="Exostosin GT47" evidence="8">
    <location>
        <begin position="559"/>
        <end position="839"/>
    </location>
</feature>
<keyword evidence="7" id="KW-0812">Transmembrane</keyword>
<evidence type="ECO:0000256" key="4">
    <source>
        <dbReference type="ARBA" id="ARBA00022968"/>
    </source>
</evidence>
<keyword evidence="3" id="KW-0808">Transferase</keyword>
<evidence type="ECO:0000256" key="1">
    <source>
        <dbReference type="ARBA" id="ARBA00004323"/>
    </source>
</evidence>
<feature type="transmembrane region" description="Helical" evidence="7">
    <location>
        <begin position="275"/>
        <end position="292"/>
    </location>
</feature>
<proteinExistence type="inferred from homology"/>
<gene>
    <name evidence="9" type="ORF">STAS_01155</name>
</gene>
<dbReference type="InterPro" id="IPR040911">
    <property type="entry name" value="Exostosin_GT47"/>
</dbReference>
<protein>
    <submittedName>
        <fullName evidence="9">Exostosin family protein</fullName>
    </submittedName>
</protein>
<dbReference type="PANTHER" id="PTHR11062">
    <property type="entry name" value="EXOSTOSIN HEPARAN SULFATE GLYCOSYLTRANSFERASE -RELATED"/>
    <property type="match status" value="1"/>
</dbReference>
<dbReference type="OrthoDB" id="1924787at2759"/>
<reference evidence="10" key="1">
    <citation type="journal article" date="2019" name="Curr. Biol.">
        <title>Genome Sequence of Striga asiatica Provides Insight into the Evolution of Plant Parasitism.</title>
        <authorList>
            <person name="Yoshida S."/>
            <person name="Kim S."/>
            <person name="Wafula E.K."/>
            <person name="Tanskanen J."/>
            <person name="Kim Y.M."/>
            <person name="Honaas L."/>
            <person name="Yang Z."/>
            <person name="Spallek T."/>
            <person name="Conn C.E."/>
            <person name="Ichihashi Y."/>
            <person name="Cheong K."/>
            <person name="Cui S."/>
            <person name="Der J.P."/>
            <person name="Gundlach H."/>
            <person name="Jiao Y."/>
            <person name="Hori C."/>
            <person name="Ishida J.K."/>
            <person name="Kasahara H."/>
            <person name="Kiba T."/>
            <person name="Kim M.S."/>
            <person name="Koo N."/>
            <person name="Laohavisit A."/>
            <person name="Lee Y.H."/>
            <person name="Lumba S."/>
            <person name="McCourt P."/>
            <person name="Mortimer J.C."/>
            <person name="Mutuku J.M."/>
            <person name="Nomura T."/>
            <person name="Sasaki-Sekimoto Y."/>
            <person name="Seto Y."/>
            <person name="Wang Y."/>
            <person name="Wakatake T."/>
            <person name="Sakakibara H."/>
            <person name="Demura T."/>
            <person name="Yamaguchi S."/>
            <person name="Yoneyama K."/>
            <person name="Manabe R.I."/>
            <person name="Nelson D.C."/>
            <person name="Schulman A.H."/>
            <person name="Timko M.P."/>
            <person name="dePamphilis C.W."/>
            <person name="Choi D."/>
            <person name="Shirasu K."/>
        </authorList>
    </citation>
    <scope>NUCLEOTIDE SEQUENCE [LARGE SCALE GENOMIC DNA]</scope>
    <source>
        <strain evidence="10">cv. UVA1</strain>
    </source>
</reference>
<sequence>MLTATIHMKEISSMVMSLKERLRDQPHEGCSVDTFPAILDTQRTAKFGVIDVANIDMLVVDRPYGSGFGVDGVKDRQGLEDYLQTKETQEAQGGDVGFQEEKEIGHAKGYVLGENKGSRLTRIRAKGLMLECVGPQASSLSIEGWASCGQPVLVRSHVDNLNVEGQTSGGQPEFVMWDIAVHQQENHDTETRKISNYCYFCSSFPGAALRHVKSQFIHCTWDLGKEKEKKRKLKKLPEPPEIDELIFHFNCDRGIPLQSMGNELRYVCLVETRRLLLLMGVIFGLILFIQYFELPYSNILSSLFSNGKSQVQLLDNLRNSSEKSVTLKNQTYLGSVNSTDLDFDQENTDIGARNVKDDFGQENKENSDDSLNNDIDLEEESRSKEFFGTYHTSTVTNDSFLLDGEKLGYAPESSAYDVMGENKDKTPNLNLTANSPENLPPGFGSPFLPKTSMTVDVKAPYPVTSTGKDAGNILQNIGKPIGKERTRVVVPISKMKDMLLQSRVSYSSGKPQWSSSADQELLNAKFLIENASIVEKDPQFDVKLYRNFSEFKRSYELMEQTLKVYIYAEGEKPIFHQPPLKGIYASEGWFMKLLKSNKRFVTKNPKKAHLFYLPFSSRMLEVALYIPDSHSRDNLIQYLSDYVKMIMRKHSFWNRTDGSDHFLVACHDWAPVETRRTMPNSIRALCNSDIKEGFRLGKDVSLPETLVRTPQNPLRQLGGKPPGQRRTLAFFAGSMHGYLRPVLLKHWQNKDPDMKIFGQLRKVKGQTSYAQYMKTSKYCICARGYEVNSPRVVEAIFYECIPVIISDNFVPPFFETLNWESFAVFVLERDVPSLKRILLSISSRRYVRMQKRVREVQRHFLWHSRPEKYDVFHMILHSKKERRVLVLVGEVRGISDRHEQDSAEIVGAGENLQIIKGLCNEQ</sequence>